<reference evidence="1" key="1">
    <citation type="submission" date="2021-06" db="EMBL/GenBank/DDBJ databases">
        <authorList>
            <person name="Kallberg Y."/>
            <person name="Tangrot J."/>
            <person name="Rosling A."/>
        </authorList>
    </citation>
    <scope>NUCLEOTIDE SEQUENCE</scope>
    <source>
        <strain evidence="1">MA461A</strain>
    </source>
</reference>
<dbReference type="Proteomes" id="UP000789920">
    <property type="component" value="Unassembled WGS sequence"/>
</dbReference>
<comment type="caution">
    <text evidence="1">The sequence shown here is derived from an EMBL/GenBank/DDBJ whole genome shotgun (WGS) entry which is preliminary data.</text>
</comment>
<accession>A0ACA9Q426</accession>
<evidence type="ECO:0000313" key="2">
    <source>
        <dbReference type="Proteomes" id="UP000789920"/>
    </source>
</evidence>
<organism evidence="1 2">
    <name type="scientific">Racocetra persica</name>
    <dbReference type="NCBI Taxonomy" id="160502"/>
    <lineage>
        <taxon>Eukaryota</taxon>
        <taxon>Fungi</taxon>
        <taxon>Fungi incertae sedis</taxon>
        <taxon>Mucoromycota</taxon>
        <taxon>Glomeromycotina</taxon>
        <taxon>Glomeromycetes</taxon>
        <taxon>Diversisporales</taxon>
        <taxon>Gigasporaceae</taxon>
        <taxon>Racocetra</taxon>
    </lineage>
</organism>
<protein>
    <submittedName>
        <fullName evidence="1">23302_t:CDS:1</fullName>
    </submittedName>
</protein>
<sequence>MKDQDFDIPEEVLNLSTGRWIKKNGKLFQKLLCEDYKYTKDLLYYLDDVLLIDLDKYGTIYPLADFFYFALILSLSTLAKMRDICKRYLISVGTAVEREIYLFAIEKNKQTVLYNLIQMGYPGYNLSQLLEMCWNHRETRK</sequence>
<keyword evidence="2" id="KW-1185">Reference proteome</keyword>
<dbReference type="EMBL" id="CAJVQC010026183">
    <property type="protein sequence ID" value="CAG8732338.1"/>
    <property type="molecule type" value="Genomic_DNA"/>
</dbReference>
<evidence type="ECO:0000313" key="1">
    <source>
        <dbReference type="EMBL" id="CAG8732338.1"/>
    </source>
</evidence>
<name>A0ACA9Q426_9GLOM</name>
<proteinExistence type="predicted"/>
<gene>
    <name evidence="1" type="ORF">RPERSI_LOCUS12286</name>
</gene>